<evidence type="ECO:0000259" key="1">
    <source>
        <dbReference type="Pfam" id="PF00534"/>
    </source>
</evidence>
<dbReference type="RefSeq" id="WP_305170540.1">
    <property type="nucleotide sequence ID" value="NZ_JAUUUU010000003.1"/>
</dbReference>
<dbReference type="Pfam" id="PF00534">
    <property type="entry name" value="Glycos_transf_1"/>
    <property type="match status" value="1"/>
</dbReference>
<dbReference type="Proteomes" id="UP001178354">
    <property type="component" value="Unassembled WGS sequence"/>
</dbReference>
<dbReference type="Gene3D" id="3.40.50.2000">
    <property type="entry name" value="Glycogen Phosphorylase B"/>
    <property type="match status" value="2"/>
</dbReference>
<dbReference type="GO" id="GO:0016757">
    <property type="term" value="F:glycosyltransferase activity"/>
    <property type="evidence" value="ECO:0007669"/>
    <property type="project" value="UniProtKB-KW"/>
</dbReference>
<feature type="domain" description="Glycosyl transferase family 1" evidence="1">
    <location>
        <begin position="179"/>
        <end position="341"/>
    </location>
</feature>
<keyword evidence="2" id="KW-0328">Glycosyltransferase</keyword>
<reference evidence="2" key="2">
    <citation type="submission" date="2023-08" db="EMBL/GenBank/DDBJ databases">
        <authorList>
            <person name="Luo J."/>
        </authorList>
    </citation>
    <scope>NUCLEOTIDE SEQUENCE</scope>
    <source>
        <strain evidence="2">DSM 25064</strain>
    </source>
</reference>
<protein>
    <submittedName>
        <fullName evidence="2">Glycosyltransferase</fullName>
        <ecNumber evidence="2">2.4.-.-</ecNumber>
    </submittedName>
</protein>
<dbReference type="EMBL" id="JAUUUU010000003">
    <property type="protein sequence ID" value="MDP1520949.1"/>
    <property type="molecule type" value="Genomic_DNA"/>
</dbReference>
<dbReference type="PANTHER" id="PTHR12526:SF637">
    <property type="entry name" value="GLYCOSYLTRANSFERASE EPSF-RELATED"/>
    <property type="match status" value="1"/>
</dbReference>
<evidence type="ECO:0000313" key="2">
    <source>
        <dbReference type="EMBL" id="MDP1520949.1"/>
    </source>
</evidence>
<reference evidence="2" key="1">
    <citation type="journal article" date="2010" name="Int. J. Syst. Evol. Microbiol.">
        <title>Porticoccus litoralis gen. nov., sp. nov., a gammaproteobacterium isolated from the Yellow Sea.</title>
        <authorList>
            <person name="Oh H.M."/>
            <person name="Kim H."/>
            <person name="Kim K.M."/>
            <person name="Min G.S."/>
            <person name="Cho J.C."/>
        </authorList>
    </citation>
    <scope>NUCLEOTIDE SEQUENCE</scope>
    <source>
        <strain evidence="2">DSM 25064</strain>
    </source>
</reference>
<sequence length="369" mass="41457">MADTKWVLQLCHGYSAPFGDVARQWHTLFDGTDYRVLTVFLTGAPDSQIKSLVGGEVIFLDFDSKALRGLKVRQIQQIRNLHKQYQFKFAIAHRYKSIYIASHLPKIKVIGVSHAYDVYSRFLRRRYVMSQSDRLFLIGVSNAIRDDARAALPRFPERQIQTVYNHIDYDTMHDFLLTKEAAREYLQIEKDAFVVGNVGRLHPDKDQATLIAAFAKILPVVPDARLLIMGEGRLRGALERQIEELGVARQVELKGRVPNASRLFRAFDLFALSSDYEPFGMVLLEAMAAGIPVISSNCGGAPEVLGDAGRLFPVANSEALAQALLGIYGMGQEERRSMVEALQERLKGNFTDEAVRGAFWKQSFAGELC</sequence>
<accession>A0AAW8B407</accession>
<dbReference type="AlphaFoldDB" id="A0AAW8B407"/>
<dbReference type="EC" id="2.4.-.-" evidence="2"/>
<keyword evidence="3" id="KW-1185">Reference proteome</keyword>
<dbReference type="PANTHER" id="PTHR12526">
    <property type="entry name" value="GLYCOSYLTRANSFERASE"/>
    <property type="match status" value="1"/>
</dbReference>
<dbReference type="CDD" id="cd03811">
    <property type="entry name" value="GT4_GT28_WabH-like"/>
    <property type="match status" value="1"/>
</dbReference>
<organism evidence="2 3">
    <name type="scientific">Porticoccus litoralis</name>
    <dbReference type="NCBI Taxonomy" id="434086"/>
    <lineage>
        <taxon>Bacteria</taxon>
        <taxon>Pseudomonadati</taxon>
        <taxon>Pseudomonadota</taxon>
        <taxon>Gammaproteobacteria</taxon>
        <taxon>Cellvibrionales</taxon>
        <taxon>Porticoccaceae</taxon>
        <taxon>Porticoccus</taxon>
    </lineage>
</organism>
<evidence type="ECO:0000313" key="3">
    <source>
        <dbReference type="Proteomes" id="UP001178354"/>
    </source>
</evidence>
<gene>
    <name evidence="2" type="ORF">Q8A57_08215</name>
</gene>
<proteinExistence type="predicted"/>
<dbReference type="InterPro" id="IPR001296">
    <property type="entry name" value="Glyco_trans_1"/>
</dbReference>
<name>A0AAW8B407_9GAMM</name>
<dbReference type="GO" id="GO:1901135">
    <property type="term" value="P:carbohydrate derivative metabolic process"/>
    <property type="evidence" value="ECO:0007669"/>
    <property type="project" value="UniProtKB-ARBA"/>
</dbReference>
<comment type="caution">
    <text evidence="2">The sequence shown here is derived from an EMBL/GenBank/DDBJ whole genome shotgun (WGS) entry which is preliminary data.</text>
</comment>
<keyword evidence="2" id="KW-0808">Transferase</keyword>
<dbReference type="SUPFAM" id="SSF53756">
    <property type="entry name" value="UDP-Glycosyltransferase/glycogen phosphorylase"/>
    <property type="match status" value="1"/>
</dbReference>